<dbReference type="InterPro" id="IPR048443">
    <property type="entry name" value="RqcP2_N"/>
</dbReference>
<gene>
    <name evidence="3" type="ORF">GW534_00265</name>
</gene>
<name>A0ABX0A4U0_9BACI</name>
<dbReference type="CDD" id="cd00165">
    <property type="entry name" value="S4"/>
    <property type="match status" value="1"/>
</dbReference>
<accession>A0ABX0A4U0</accession>
<reference evidence="3 4" key="1">
    <citation type="submission" date="2020-01" db="EMBL/GenBank/DDBJ databases">
        <title>A novel Bacillus sp. from Pasinler.</title>
        <authorList>
            <person name="Adiguzel A."/>
            <person name="Ay H."/>
            <person name="Baltaci M.O."/>
        </authorList>
    </citation>
    <scope>NUCLEOTIDE SEQUENCE [LARGE SCALE GENOMIC DNA]</scope>
    <source>
        <strain evidence="3 4">P1</strain>
    </source>
</reference>
<dbReference type="RefSeq" id="WP_161919044.1">
    <property type="nucleotide sequence ID" value="NZ_JAACYS010000001.1"/>
</dbReference>
<dbReference type="EMBL" id="JAACYS010000001">
    <property type="protein sequence ID" value="NCU16208.1"/>
    <property type="molecule type" value="Genomic_DNA"/>
</dbReference>
<feature type="domain" description="RNA-binding S4" evidence="2">
    <location>
        <begin position="181"/>
        <end position="238"/>
    </location>
</feature>
<dbReference type="InterPro" id="IPR012677">
    <property type="entry name" value="Nucleotide-bd_a/b_plait_sf"/>
</dbReference>
<evidence type="ECO:0000313" key="3">
    <source>
        <dbReference type="EMBL" id="NCU16208.1"/>
    </source>
</evidence>
<dbReference type="Gene3D" id="3.30.70.330">
    <property type="match status" value="1"/>
</dbReference>
<dbReference type="InterPro" id="IPR040591">
    <property type="entry name" value="RqcP2_RBD"/>
</dbReference>
<dbReference type="Gene3D" id="3.10.290.10">
    <property type="entry name" value="RNA-binding S4 domain"/>
    <property type="match status" value="1"/>
</dbReference>
<evidence type="ECO:0000256" key="1">
    <source>
        <dbReference type="PROSITE-ProRule" id="PRU00182"/>
    </source>
</evidence>
<dbReference type="Proteomes" id="UP000743899">
    <property type="component" value="Unassembled WGS sequence"/>
</dbReference>
<dbReference type="Pfam" id="PF21278">
    <property type="entry name" value="YlmH_1st"/>
    <property type="match status" value="1"/>
</dbReference>
<keyword evidence="1" id="KW-0694">RNA-binding</keyword>
<dbReference type="Pfam" id="PF17774">
    <property type="entry name" value="YlmH_RBD"/>
    <property type="match status" value="1"/>
</dbReference>
<evidence type="ECO:0000259" key="2">
    <source>
        <dbReference type="SMART" id="SM00363"/>
    </source>
</evidence>
<protein>
    <submittedName>
        <fullName evidence="3">RNA-binding protein</fullName>
    </submittedName>
</protein>
<dbReference type="InterPro" id="IPR002942">
    <property type="entry name" value="S4_RNA-bd"/>
</dbReference>
<dbReference type="Gene3D" id="3.30.1370.160">
    <property type="match status" value="1"/>
</dbReference>
<dbReference type="InterPro" id="IPR036986">
    <property type="entry name" value="S4_RNA-bd_sf"/>
</dbReference>
<sequence length="257" mass="30000">MSIYQHFRPEEKEFIDQVMSWKNYVEMNYSPKLTDFLDPREQFIVQSIIGQNGEVKYQLFGGANSAERKRALIYPDYFQPEDDDFEIQLFEIKYPVKFVNLSHPQVLGSLMGIGLKREKYGDILIDGERIQFFVAKEIADYIRIHFHQVGKATVKLEDLPLSEAIKANEQTEEKEFTVSSLRLDAVLSTASRLSREKTQKLIENGLVKVNFRIVESPSYLLDEGDLISAKRIGRMKLTFIGEQTRKNKWRIRLGYFK</sequence>
<dbReference type="PANTHER" id="PTHR13633:SF3">
    <property type="entry name" value="MITOCHONDRIAL TRANSCRIPTION RESCUE FACTOR 1"/>
    <property type="match status" value="1"/>
</dbReference>
<keyword evidence="4" id="KW-1185">Reference proteome</keyword>
<dbReference type="PANTHER" id="PTHR13633">
    <property type="entry name" value="MITOCHONDRIAL TRANSCRIPTION RESCUE FACTOR 1"/>
    <property type="match status" value="1"/>
</dbReference>
<dbReference type="PROSITE" id="PS50889">
    <property type="entry name" value="S4"/>
    <property type="match status" value="1"/>
</dbReference>
<proteinExistence type="predicted"/>
<evidence type="ECO:0000313" key="4">
    <source>
        <dbReference type="Proteomes" id="UP000743899"/>
    </source>
</evidence>
<dbReference type="SUPFAM" id="SSF55174">
    <property type="entry name" value="Alpha-L RNA-binding motif"/>
    <property type="match status" value="1"/>
</dbReference>
<organism evidence="3 4">
    <name type="scientific">Pallidibacillus pasinlerensis</name>
    <dbReference type="NCBI Taxonomy" id="2703818"/>
    <lineage>
        <taxon>Bacteria</taxon>
        <taxon>Bacillati</taxon>
        <taxon>Bacillota</taxon>
        <taxon>Bacilli</taxon>
        <taxon>Bacillales</taxon>
        <taxon>Bacillaceae</taxon>
        <taxon>Pallidibacillus</taxon>
    </lineage>
</organism>
<dbReference type="Pfam" id="PF01479">
    <property type="entry name" value="S4"/>
    <property type="match status" value="1"/>
</dbReference>
<comment type="caution">
    <text evidence="3">The sequence shown here is derived from an EMBL/GenBank/DDBJ whole genome shotgun (WGS) entry which is preliminary data.</text>
</comment>
<dbReference type="SMART" id="SM00363">
    <property type="entry name" value="S4"/>
    <property type="match status" value="1"/>
</dbReference>